<comment type="caution">
    <text evidence="2">The sequence shown here is derived from an EMBL/GenBank/DDBJ whole genome shotgun (WGS) entry which is preliminary data.</text>
</comment>
<dbReference type="GO" id="GO:0016791">
    <property type="term" value="F:phosphatase activity"/>
    <property type="evidence" value="ECO:0007669"/>
    <property type="project" value="TreeGrafter"/>
</dbReference>
<dbReference type="EMBL" id="PDUD01000002">
    <property type="protein sequence ID" value="PHN08212.1"/>
    <property type="molecule type" value="Genomic_DNA"/>
</dbReference>
<dbReference type="Gene3D" id="3.40.50.1000">
    <property type="entry name" value="HAD superfamily/HAD-like"/>
    <property type="match status" value="1"/>
</dbReference>
<dbReference type="InterPro" id="IPR006379">
    <property type="entry name" value="HAD-SF_hydro_IIB"/>
</dbReference>
<dbReference type="Gene3D" id="3.40.50.300">
    <property type="entry name" value="P-loop containing nucleotide triphosphate hydrolases"/>
    <property type="match status" value="1"/>
</dbReference>
<dbReference type="OrthoDB" id="9790031at2"/>
<dbReference type="InterPro" id="IPR023214">
    <property type="entry name" value="HAD_sf"/>
</dbReference>
<dbReference type="Pfam" id="PF01935">
    <property type="entry name" value="DUF87"/>
    <property type="match status" value="1"/>
</dbReference>
<dbReference type="Gene3D" id="3.90.1070.10">
    <property type="match status" value="1"/>
</dbReference>
<protein>
    <recommendedName>
        <fullName evidence="1">Helicase HerA central domain-containing protein</fullName>
    </recommendedName>
</protein>
<dbReference type="Proteomes" id="UP000223913">
    <property type="component" value="Unassembled WGS sequence"/>
</dbReference>
<reference evidence="2 3" key="1">
    <citation type="submission" date="2017-10" db="EMBL/GenBank/DDBJ databases">
        <title>The draft genome sequence of Lewinella nigricans NBRC 102662.</title>
        <authorList>
            <person name="Wang K."/>
        </authorList>
    </citation>
    <scope>NUCLEOTIDE SEQUENCE [LARGE SCALE GENOMIC DNA]</scope>
    <source>
        <strain evidence="2 3">NBRC 102662</strain>
    </source>
</reference>
<dbReference type="InterPro" id="IPR002789">
    <property type="entry name" value="HerA_central"/>
</dbReference>
<dbReference type="InterPro" id="IPR036412">
    <property type="entry name" value="HAD-like_sf"/>
</dbReference>
<evidence type="ECO:0000313" key="3">
    <source>
        <dbReference type="Proteomes" id="UP000223913"/>
    </source>
</evidence>
<organism evidence="2 3">
    <name type="scientific">Flavilitoribacter nigricans (strain ATCC 23147 / DSM 23189 / NBRC 102662 / NCIMB 1420 / SS-2)</name>
    <name type="common">Lewinella nigricans</name>
    <dbReference type="NCBI Taxonomy" id="1122177"/>
    <lineage>
        <taxon>Bacteria</taxon>
        <taxon>Pseudomonadati</taxon>
        <taxon>Bacteroidota</taxon>
        <taxon>Saprospiria</taxon>
        <taxon>Saprospirales</taxon>
        <taxon>Lewinellaceae</taxon>
        <taxon>Flavilitoribacter</taxon>
    </lineage>
</organism>
<gene>
    <name evidence="2" type="ORF">CRP01_02505</name>
</gene>
<sequence>MHLNILALDLDGTLAKDGIVADETWQALRNMKAAGFVLILVTGRRLSVIPGIGPFDEICEAVIAENGATIYFPRSDTTVTPFGRLAPEVIQKLEGLGREIEFGVAIAATWIPHDREVLHILSDTGYAATVEYNKGAVMILPPGATKGSGLKYALEELGYSTRNVIACGDAENDRSMFEQADLSVAVANAIPAIRDLADTVLNQPNGAGSRQMMGQLLAGKIPPYRCRPQRRIQLGQNTEGDPVCLSPFNLLDSNWGIVGSSGTGKSWLAGMIMEQLLRIGYQVCVIDPEGDYRSIRAFPRTIVLGSDFSSPPSVGDVITLLEYARVSIILDLTLYKRDEKITYVREFMQALSGIRAKRGLPHWFLIDEAHYFCHTEGEHLSDLFLENAQRGGFTFVTYYPDALPKKLLQGIDHWMFTQINHQATINVLRKNIRPQEKSCDLDELRQLNARELYLCLGDTPQLSAPASGIVRLDGVNRSTQHVRHLHKYLLAPLPTDKQFYFHVSAPDPGVRPAASLWEFRQALPKLPVKTIKFHLERHDFEKWLTEVIHDDELARQVRKLAGRPVKDEQLKEALAATVANRFDELESLI</sequence>
<dbReference type="Pfam" id="PF08282">
    <property type="entry name" value="Hydrolase_3"/>
    <property type="match status" value="2"/>
</dbReference>
<evidence type="ECO:0000313" key="2">
    <source>
        <dbReference type="EMBL" id="PHN08212.1"/>
    </source>
</evidence>
<dbReference type="SUPFAM" id="SSF56784">
    <property type="entry name" value="HAD-like"/>
    <property type="match status" value="1"/>
</dbReference>
<keyword evidence="3" id="KW-1185">Reference proteome</keyword>
<dbReference type="PANTHER" id="PTHR10000:SF8">
    <property type="entry name" value="HAD SUPERFAMILY HYDROLASE-LIKE, TYPE 3"/>
    <property type="match status" value="1"/>
</dbReference>
<evidence type="ECO:0000259" key="1">
    <source>
        <dbReference type="Pfam" id="PF01935"/>
    </source>
</evidence>
<dbReference type="SUPFAM" id="SSF52540">
    <property type="entry name" value="P-loop containing nucleoside triphosphate hydrolases"/>
    <property type="match status" value="1"/>
</dbReference>
<feature type="domain" description="Helicase HerA central" evidence="1">
    <location>
        <begin position="235"/>
        <end position="298"/>
    </location>
</feature>
<dbReference type="RefSeq" id="WP_099148414.1">
    <property type="nucleotide sequence ID" value="NZ_PDUD01000002.1"/>
</dbReference>
<dbReference type="GO" id="GO:0005829">
    <property type="term" value="C:cytosol"/>
    <property type="evidence" value="ECO:0007669"/>
    <property type="project" value="TreeGrafter"/>
</dbReference>
<name>A0A2D0NI76_FLAN2</name>
<dbReference type="AlphaFoldDB" id="A0A2D0NI76"/>
<dbReference type="PANTHER" id="PTHR10000">
    <property type="entry name" value="PHOSPHOSERINE PHOSPHATASE"/>
    <property type="match status" value="1"/>
</dbReference>
<dbReference type="InterPro" id="IPR027417">
    <property type="entry name" value="P-loop_NTPase"/>
</dbReference>
<dbReference type="NCBIfam" id="TIGR01484">
    <property type="entry name" value="HAD-SF-IIB"/>
    <property type="match status" value="1"/>
</dbReference>
<dbReference type="GO" id="GO:0000287">
    <property type="term" value="F:magnesium ion binding"/>
    <property type="evidence" value="ECO:0007669"/>
    <property type="project" value="TreeGrafter"/>
</dbReference>
<proteinExistence type="predicted"/>
<accession>A0A2D0NI76</accession>